<dbReference type="EMBL" id="BARV01017036">
    <property type="protein sequence ID" value="GAI32302.1"/>
    <property type="molecule type" value="Genomic_DNA"/>
</dbReference>
<feature type="non-terminal residue" evidence="1">
    <location>
        <position position="1"/>
    </location>
</feature>
<protein>
    <submittedName>
        <fullName evidence="1">Uncharacterized protein</fullName>
    </submittedName>
</protein>
<name>X1MKY1_9ZZZZ</name>
<organism evidence="1">
    <name type="scientific">marine sediment metagenome</name>
    <dbReference type="NCBI Taxonomy" id="412755"/>
    <lineage>
        <taxon>unclassified sequences</taxon>
        <taxon>metagenomes</taxon>
        <taxon>ecological metagenomes</taxon>
    </lineage>
</organism>
<comment type="caution">
    <text evidence="1">The sequence shown here is derived from an EMBL/GenBank/DDBJ whole genome shotgun (WGS) entry which is preliminary data.</text>
</comment>
<proteinExistence type="predicted"/>
<evidence type="ECO:0000313" key="1">
    <source>
        <dbReference type="EMBL" id="GAI32302.1"/>
    </source>
</evidence>
<reference evidence="1" key="1">
    <citation type="journal article" date="2014" name="Front. Microbiol.">
        <title>High frequency of phylogenetically diverse reductive dehalogenase-homologous genes in deep subseafloor sedimentary metagenomes.</title>
        <authorList>
            <person name="Kawai M."/>
            <person name="Futagami T."/>
            <person name="Toyoda A."/>
            <person name="Takaki Y."/>
            <person name="Nishi S."/>
            <person name="Hori S."/>
            <person name="Arai W."/>
            <person name="Tsubouchi T."/>
            <person name="Morono Y."/>
            <person name="Uchiyama I."/>
            <person name="Ito T."/>
            <person name="Fujiyama A."/>
            <person name="Inagaki F."/>
            <person name="Takami H."/>
        </authorList>
    </citation>
    <scope>NUCLEOTIDE SEQUENCE</scope>
    <source>
        <strain evidence="1">Expedition CK06-06</strain>
    </source>
</reference>
<sequence>TFPEVSWLKITQTELNLRAGQDRKIRFKIRIPRDEKVDRNAKIILTPERGKTVVIDVIVKPEQGGEG</sequence>
<accession>X1MKY1</accession>
<gene>
    <name evidence="1" type="ORF">S06H3_29102</name>
</gene>
<dbReference type="AlphaFoldDB" id="X1MKY1"/>